<dbReference type="FunFam" id="1.10.510.10:FF:000624">
    <property type="entry name" value="Mitogen-activated protein kinase"/>
    <property type="match status" value="1"/>
</dbReference>
<evidence type="ECO:0000256" key="5">
    <source>
        <dbReference type="ARBA" id="ARBA00022777"/>
    </source>
</evidence>
<sequence length="383" mass="44334">MGNASDSPRKQKQKIPPDVDNPPFYLPLKPFNGRYRVVSNLGNGSFGSVGLAKSSQDLLDSSKFRIYRNTLLDRNEFYKHENYFNKKTGLVAIKTMTKKLNALNDYSKVKEIRFILAIPYHPNLVQVFELFIDNVSFKLHIVMECLDQNLYQLMKARKNSFFSQTTLKSILSQILNGIRHIHRNQYFHRDIKPENILVSPSNRFYDQEFINSKNFKYHDCFIVKIADYGLARHVDNKRPYTSYVSTRWYRAPEILLRKNWYSRPVDIWAFGSVAAEIATFRPLFPGSDEIEQTWKVLDVLGTPISNNNIGNYFPCYGYWDEAAVLCSQLGLKLPVKECIDITHLIPNRDLTPLCDVIKACLAWNPNTRADVEAICAMPYFKGT</sequence>
<proteinExistence type="inferred from homology"/>
<evidence type="ECO:0000313" key="10">
    <source>
        <dbReference type="Proteomes" id="UP000094112"/>
    </source>
</evidence>
<feature type="domain" description="Protein kinase" evidence="8">
    <location>
        <begin position="35"/>
        <end position="380"/>
    </location>
</feature>
<dbReference type="AlphaFoldDB" id="A0A1E3NY79"/>
<dbReference type="SUPFAM" id="SSF56112">
    <property type="entry name" value="Protein kinase-like (PK-like)"/>
    <property type="match status" value="1"/>
</dbReference>
<dbReference type="InterPro" id="IPR050117">
    <property type="entry name" value="MAPK"/>
</dbReference>
<feature type="non-terminal residue" evidence="9">
    <location>
        <position position="383"/>
    </location>
</feature>
<dbReference type="PROSITE" id="PS50011">
    <property type="entry name" value="PROTEIN_KINASE_DOM"/>
    <property type="match status" value="1"/>
</dbReference>
<dbReference type="Gene3D" id="3.30.200.20">
    <property type="entry name" value="Phosphorylase Kinase, domain 1"/>
    <property type="match status" value="1"/>
</dbReference>
<dbReference type="Gene3D" id="1.10.510.10">
    <property type="entry name" value="Transferase(Phosphotransferase) domain 1"/>
    <property type="match status" value="1"/>
</dbReference>
<dbReference type="Pfam" id="PF00069">
    <property type="entry name" value="Pkinase"/>
    <property type="match status" value="1"/>
</dbReference>
<evidence type="ECO:0000256" key="1">
    <source>
        <dbReference type="ARBA" id="ARBA00006485"/>
    </source>
</evidence>
<dbReference type="InterPro" id="IPR011009">
    <property type="entry name" value="Kinase-like_dom_sf"/>
</dbReference>
<keyword evidence="2" id="KW-0723">Serine/threonine-protein kinase</keyword>
<evidence type="ECO:0000256" key="6">
    <source>
        <dbReference type="ARBA" id="ARBA00022840"/>
    </source>
</evidence>
<accession>A0A1E3NY79</accession>
<keyword evidence="5" id="KW-0418">Kinase</keyword>
<dbReference type="SMART" id="SM00220">
    <property type="entry name" value="S_TKc"/>
    <property type="match status" value="1"/>
</dbReference>
<evidence type="ECO:0000313" key="9">
    <source>
        <dbReference type="EMBL" id="ODQ58014.1"/>
    </source>
</evidence>
<dbReference type="InterPro" id="IPR008271">
    <property type="entry name" value="Ser/Thr_kinase_AS"/>
</dbReference>
<evidence type="ECO:0000256" key="2">
    <source>
        <dbReference type="ARBA" id="ARBA00022527"/>
    </source>
</evidence>
<protein>
    <recommendedName>
        <fullName evidence="8">Protein kinase domain-containing protein</fullName>
    </recommendedName>
</protein>
<gene>
    <name evidence="9" type="ORF">WICANDRAFT_34794</name>
</gene>
<dbReference type="Proteomes" id="UP000094112">
    <property type="component" value="Unassembled WGS sequence"/>
</dbReference>
<comment type="similarity">
    <text evidence="1">Belongs to the protein kinase superfamily. CMGC Ser/Thr protein kinase family. CDC2/CDKX subfamily.</text>
</comment>
<evidence type="ECO:0000256" key="7">
    <source>
        <dbReference type="SAM" id="MobiDB-lite"/>
    </source>
</evidence>
<name>A0A1E3NY79_WICAA</name>
<dbReference type="GO" id="GO:0004674">
    <property type="term" value="F:protein serine/threonine kinase activity"/>
    <property type="evidence" value="ECO:0007669"/>
    <property type="project" value="UniProtKB-KW"/>
</dbReference>
<dbReference type="GO" id="GO:0005634">
    <property type="term" value="C:nucleus"/>
    <property type="evidence" value="ECO:0007669"/>
    <property type="project" value="EnsemblFungi"/>
</dbReference>
<dbReference type="GO" id="GO:0040020">
    <property type="term" value="P:regulation of meiotic nuclear division"/>
    <property type="evidence" value="ECO:0007669"/>
    <property type="project" value="EnsemblFungi"/>
</dbReference>
<dbReference type="PROSITE" id="PS00108">
    <property type="entry name" value="PROTEIN_KINASE_ST"/>
    <property type="match status" value="1"/>
</dbReference>
<dbReference type="GO" id="GO:0005524">
    <property type="term" value="F:ATP binding"/>
    <property type="evidence" value="ECO:0007669"/>
    <property type="project" value="UniProtKB-KW"/>
</dbReference>
<keyword evidence="4" id="KW-0547">Nucleotide-binding</keyword>
<organism evidence="9 10">
    <name type="scientific">Wickerhamomyces anomalus (strain ATCC 58044 / CBS 1984 / NCYC 433 / NRRL Y-366-8)</name>
    <name type="common">Yeast</name>
    <name type="synonym">Hansenula anomala</name>
    <dbReference type="NCBI Taxonomy" id="683960"/>
    <lineage>
        <taxon>Eukaryota</taxon>
        <taxon>Fungi</taxon>
        <taxon>Dikarya</taxon>
        <taxon>Ascomycota</taxon>
        <taxon>Saccharomycotina</taxon>
        <taxon>Saccharomycetes</taxon>
        <taxon>Phaffomycetales</taxon>
        <taxon>Wickerhamomycetaceae</taxon>
        <taxon>Wickerhamomyces</taxon>
    </lineage>
</organism>
<dbReference type="GeneID" id="30199478"/>
<keyword evidence="6" id="KW-0067">ATP-binding</keyword>
<dbReference type="STRING" id="683960.A0A1E3NY79"/>
<evidence type="ECO:0000256" key="4">
    <source>
        <dbReference type="ARBA" id="ARBA00022741"/>
    </source>
</evidence>
<dbReference type="EMBL" id="KV454212">
    <property type="protein sequence ID" value="ODQ58014.1"/>
    <property type="molecule type" value="Genomic_DNA"/>
</dbReference>
<evidence type="ECO:0000256" key="3">
    <source>
        <dbReference type="ARBA" id="ARBA00022679"/>
    </source>
</evidence>
<dbReference type="InterPro" id="IPR000719">
    <property type="entry name" value="Prot_kinase_dom"/>
</dbReference>
<evidence type="ECO:0000259" key="8">
    <source>
        <dbReference type="PROSITE" id="PS50011"/>
    </source>
</evidence>
<feature type="region of interest" description="Disordered" evidence="7">
    <location>
        <begin position="1"/>
        <end position="23"/>
    </location>
</feature>
<keyword evidence="3" id="KW-0808">Transferase</keyword>
<dbReference type="PANTHER" id="PTHR24055">
    <property type="entry name" value="MITOGEN-ACTIVATED PROTEIN KINASE"/>
    <property type="match status" value="1"/>
</dbReference>
<dbReference type="RefSeq" id="XP_019037221.1">
    <property type="nucleotide sequence ID" value="XM_019182232.1"/>
</dbReference>
<dbReference type="OrthoDB" id="2158884at2759"/>
<keyword evidence="10" id="KW-1185">Reference proteome</keyword>
<reference evidence="9 10" key="1">
    <citation type="journal article" date="2016" name="Proc. Natl. Acad. Sci. U.S.A.">
        <title>Comparative genomics of biotechnologically important yeasts.</title>
        <authorList>
            <person name="Riley R."/>
            <person name="Haridas S."/>
            <person name="Wolfe K.H."/>
            <person name="Lopes M.R."/>
            <person name="Hittinger C.T."/>
            <person name="Goeker M."/>
            <person name="Salamov A.A."/>
            <person name="Wisecaver J.H."/>
            <person name="Long T.M."/>
            <person name="Calvey C.H."/>
            <person name="Aerts A.L."/>
            <person name="Barry K.W."/>
            <person name="Choi C."/>
            <person name="Clum A."/>
            <person name="Coughlan A.Y."/>
            <person name="Deshpande S."/>
            <person name="Douglass A.P."/>
            <person name="Hanson S.J."/>
            <person name="Klenk H.-P."/>
            <person name="LaButti K.M."/>
            <person name="Lapidus A."/>
            <person name="Lindquist E.A."/>
            <person name="Lipzen A.M."/>
            <person name="Meier-Kolthoff J.P."/>
            <person name="Ohm R.A."/>
            <person name="Otillar R.P."/>
            <person name="Pangilinan J.L."/>
            <person name="Peng Y."/>
            <person name="Rokas A."/>
            <person name="Rosa C.A."/>
            <person name="Scheuner C."/>
            <person name="Sibirny A.A."/>
            <person name="Slot J.C."/>
            <person name="Stielow J.B."/>
            <person name="Sun H."/>
            <person name="Kurtzman C.P."/>
            <person name="Blackwell M."/>
            <person name="Grigoriev I.V."/>
            <person name="Jeffries T.W."/>
        </authorList>
    </citation>
    <scope>NUCLEOTIDE SEQUENCE [LARGE SCALE GENOMIC DNA]</scope>
    <source>
        <strain evidence="10">ATCC 58044 / CBS 1984 / NCYC 433 / NRRL Y-366-8</strain>
    </source>
</reference>